<evidence type="ECO:0000256" key="23">
    <source>
        <dbReference type="ARBA" id="ARBA00031012"/>
    </source>
</evidence>
<dbReference type="GO" id="GO:0005524">
    <property type="term" value="F:ATP binding"/>
    <property type="evidence" value="ECO:0007669"/>
    <property type="project" value="InterPro"/>
</dbReference>
<comment type="catalytic activity">
    <reaction evidence="24">
        <text>a 5'-end (5'-triphosphoguanosine)-adenylyl-adenylyl-cytidylyl-adenosine in mRNA + S-adenosyl-L-methionine = a 5'-end (5'-triphosphoguanosine)-(2'-O-methyladenylyl)-adenylyl-cytidylyl-adenosine in mRNA + S-adenosyl-L-homocysteine + H(+)</text>
        <dbReference type="Rhea" id="RHEA:65380"/>
        <dbReference type="Rhea" id="RHEA-COMP:16797"/>
        <dbReference type="Rhea" id="RHEA-COMP:16801"/>
        <dbReference type="ChEBI" id="CHEBI:15378"/>
        <dbReference type="ChEBI" id="CHEBI:57856"/>
        <dbReference type="ChEBI" id="CHEBI:59789"/>
        <dbReference type="ChEBI" id="CHEBI:156482"/>
        <dbReference type="ChEBI" id="CHEBI:156484"/>
    </reaction>
</comment>
<keyword evidence="6" id="KW-0489">Methyltransferase</keyword>
<comment type="catalytic activity">
    <reaction evidence="20">
        <text>a 5'-end (5'-triphosphoguanosine)-(2'-O-methyladenylyl)-adenylyl-cytidylyl-adenosine in mRNA + S-adenosyl-L-methionine = a 5'-end (N(7)-methyl 5'-triphosphoguanosine)-(2'-O-methyladenylyl)-adenylyl-cytidylyl-adenosine in mRNA + S-adenosyl-L-homocysteine</text>
        <dbReference type="Rhea" id="RHEA:65440"/>
        <dbReference type="Rhea" id="RHEA-COMP:16798"/>
        <dbReference type="Rhea" id="RHEA-COMP:16801"/>
        <dbReference type="ChEBI" id="CHEBI:57856"/>
        <dbReference type="ChEBI" id="CHEBI:59789"/>
        <dbReference type="ChEBI" id="CHEBI:156482"/>
        <dbReference type="ChEBI" id="CHEBI:156483"/>
    </reaction>
</comment>
<evidence type="ECO:0000256" key="10">
    <source>
        <dbReference type="ARBA" id="ARBA00022695"/>
    </source>
</evidence>
<keyword evidence="11" id="KW-0547">Nucleotide-binding</keyword>
<sequence>MDDDHQAQVEEEAPLPTHCNSPLKYSNARAALLRPATRQYIAKNNPARQEWKIITDMLPVERIQGFDSAYHQNEILRNLTIKMHRVDERGWHLQEKVAKDMWTLNVRALEEMGPTGLPSHMPDLLNHERNLLYRWYSLRSFFEEGVLISGGAPPTEAKYWTKIPGTLMWESAQAEFHFVVGKRLFFILSPRGVSLLSRDHLVVLSDVIAQRYILHQSNILDLKLGKTTFRSGFLEKLFRNGDEILEKGGNEAYKVIYGLEAACTSRLVGDIKLGSPSGLSYLEKVTADGREKAVATGTELLWEEREALIQDVSSDPFLLSQCFGLYRLWGHPTLEPLLGASALKAIATNVRITSATHAEAISNKFKEEFVTRYYAQKQAWPEIDVSELSERNVIRVAYQNLAPVPTDHKNYRRGHWSLVSFKKCFPVDPKFELLEVLSDKALSLDTFSLITHIEAGLGPGSSLERALLLNWLRASVSEPESFLKWIDEKGFPFPEKSVGLKEKEREGKLDARMFGLMTFCKRMYIVLTEALIAEHILPLFPEITMTDDELSLDKKRLAFTRKRKDQFQLFTSLDFSKWNSNMRKEETLPVFRSFDQLFGFKALFQRTHEMFEDSFMYLLNGSYTPLVQNRRLIPVEGSWYGHLGGIEGLRQKGWTVWTIILILLCAEGNLMKLKLMGQGDNQILQMLFSSGMSEEQCMRDYYSFMDKLQKMLSVIGPPLKLEETWTSKDLFIYGKYFIYQGVALESSYKRICRMFKMSNEDFPTIESAVSSMTANVSAALSCSASIGSEYFIYLSELVGLFQLYLTVTYLHKEAPIDQLERDGQIRIPGSPAFDVPAVLSDSLMVDEAFYKKLLLFPRCLGGFPIMSLPQLLVRGFPDDLSMAISFLKIVYKMSTPPIKRFIKAILSPKFNANGSFTLLLENPTSLNLMVPPSPGEARRSSILQFLQDSSSVKNQFFLAFLKVLASDEEASLVEFLKTCRPCNPVVLSAVYDATAIARARKVVGKLQKTRTISKLAISEGQVDLFTIIRESEINHLRSVLYHISFPDPGPILWTSSCCSLDHAKQLRNTGWGVEIVGVDCAPPLEIIKIEENKPHSLCDPLCELDKGYISVQLPPSMTPDSLSDPGVYGPFAPYRGAATKQKIMGFGSAIASYSSPLIAKAMRLGNLIGWATQADSYFATVIENVIRTVTDIPLSELLPYDPDAGGSVHHRYEDDRIEKGGSVCVLPNFGTKMMFITNYLIAYSKGSKNVNFMFQPVMAMASCMLGTHMRHVKNKVFYPFHIHIKKSCCIQPVNEDMIEGDKVPVCLVSRPNNPFLFVPRDKAIPPTLRTHVFPAGCSAAETPEERTVRLTCLVGYRIFQILEVPNWNRKIFSTTKPGIVINWAFKTPLIKALEITCLLLLAFFSNQLHEKSASDYIQMVLERVARTSVESWKGLSNLIHCPNFHHELASQPYGTVLIGNPEMSDTILSLNIRKTVMAILGYWGACKPNEHPLQHVQIRAPTSCGVITHPAMLLLVKRWILNQMQRNPIQVRHAIVATLNKSILKRETGYESATALSLIKASESLIVPETPDSLCKKAPDLCAPEETISVPPLERAHTIVGTFYRRYRIQAVLTMGEQEIKPKNRSYEGHKFKIAASPTTGPYKGISLMLEAAMIHPSRVLCCGDGAGGFTLAALLMLPNAEVFYNTLITSSDPIQQAPPIPYLPALAGHPTLETRLKGLDLTNDNVSDLMSPDFADMFRVKFSSRLDVIVCDAECKDYLLGTHAIELAHKITLLGNATSANMIIFKTYAMSLTVLAAQVSCFLASYDAVEVTRCYFSNPENTEVYLIVSGLKKMESLQISENEVSGLVISNLMIASLWPRIQKIPPAKWEEFYLDYSLAISPDWERSLYPRLRSELPFLTVFQHNPYPKSCIDWAHQTCMRVRGSKSLKRAVITTSWFTRIVLGRIMIQFLAAYAMIHESNWKQVMEKWESFKLVWYGTRRDRWSLFLTISELPPDTLQFCRVWRINDYLAIHTKKRLNQLIGMQAHMGIQVTGDILHPEGTLPRDYQYFPTDKAVRRFLNRQQEIWENN</sequence>
<evidence type="ECO:0000256" key="13">
    <source>
        <dbReference type="ARBA" id="ARBA00022840"/>
    </source>
</evidence>
<comment type="catalytic activity">
    <reaction evidence="19">
        <text>a 5'-end triphospho-adenylyl-adenylyl-cytidylyl-adenosine in mRNA + GDP + H(+) = a 5'-end (5'-triphosphoguanosine)-adenylyl-adenylyl-cytidylyl-adenosine in mRNA + diphosphate</text>
        <dbReference type="Rhea" id="RHEA:65436"/>
        <dbReference type="Rhea" id="RHEA-COMP:16797"/>
        <dbReference type="Rhea" id="RHEA-COMP:16799"/>
        <dbReference type="ChEBI" id="CHEBI:15378"/>
        <dbReference type="ChEBI" id="CHEBI:33019"/>
        <dbReference type="ChEBI" id="CHEBI:58189"/>
        <dbReference type="ChEBI" id="CHEBI:156484"/>
        <dbReference type="ChEBI" id="CHEBI:156503"/>
        <dbReference type="EC" id="2.7.7.88"/>
    </reaction>
</comment>
<dbReference type="Pfam" id="PF14314">
    <property type="entry name" value="Methyltrans_Mon_2nd"/>
    <property type="match status" value="1"/>
</dbReference>
<evidence type="ECO:0000256" key="21">
    <source>
        <dbReference type="ARBA" id="ARBA00026099"/>
    </source>
</evidence>
<reference evidence="29" key="1">
    <citation type="submission" date="2019-10" db="EMBL/GenBank/DDBJ databases">
        <title>A library preparation optimized for metagenomics of RNA viruses.</title>
        <authorList>
            <person name="Gil P."/>
            <person name="Dupuy V."/>
            <person name="Koual R."/>
            <person name="Exbrayat A."/>
            <person name="Rakotoarivony I."/>
            <person name="Gueye-Fall A."/>
            <person name="Gimmoneau G."/>
            <person name="Marie A."/>
            <person name="Frances B."/>
            <person name="Lambert G."/>
            <person name="Reveillaud J."/>
            <person name="Gardes L."/>
            <person name="Balenghien T."/>
            <person name="Garros C."/>
            <person name="Albina E."/>
            <person name="Gutierrez S."/>
        </authorList>
    </citation>
    <scope>NUCLEOTIDE SEQUENCE</scope>
    <source>
        <strain evidence="29">Ferlo</strain>
    </source>
</reference>
<keyword evidence="8" id="KW-0808">Transferase</keyword>
<evidence type="ECO:0000313" key="30">
    <source>
        <dbReference type="Proteomes" id="UP001238616"/>
    </source>
</evidence>
<feature type="domain" description="Mononegavirus-type SAM-dependent 2'-O-MTase" evidence="28">
    <location>
        <begin position="1633"/>
        <end position="1828"/>
    </location>
</feature>
<dbReference type="EMBL" id="MN567480">
    <property type="protein sequence ID" value="QIS62334.1"/>
    <property type="molecule type" value="Genomic_RNA"/>
</dbReference>
<evidence type="ECO:0000256" key="2">
    <source>
        <dbReference type="ARBA" id="ARBA00004328"/>
    </source>
</evidence>
<dbReference type="GO" id="GO:0004482">
    <property type="term" value="F:mRNA 5'-cap (guanine-N7-)-methyltransferase activity"/>
    <property type="evidence" value="ECO:0007669"/>
    <property type="project" value="InterPro"/>
</dbReference>
<dbReference type="EC" id="2.7.7.48" evidence="3"/>
<evidence type="ECO:0000256" key="18">
    <source>
        <dbReference type="ARBA" id="ARBA00023268"/>
    </source>
</evidence>
<dbReference type="InterPro" id="IPR039530">
    <property type="entry name" value="L_methyltransferase_rhabdo"/>
</dbReference>
<protein>
    <recommendedName>
        <fullName evidence="23">Replicase</fullName>
        <ecNumber evidence="21">2.1.1.375</ecNumber>
        <ecNumber evidence="3">2.7.7.48</ecNumber>
        <ecNumber evidence="4">2.7.7.88</ecNumber>
    </recommendedName>
    <alternativeName>
        <fullName evidence="22">Transcriptase</fullName>
    </alternativeName>
</protein>
<evidence type="ECO:0000256" key="6">
    <source>
        <dbReference type="ARBA" id="ARBA00022603"/>
    </source>
</evidence>
<evidence type="ECO:0000256" key="11">
    <source>
        <dbReference type="ARBA" id="ARBA00022741"/>
    </source>
</evidence>
<keyword evidence="5 29" id="KW-0696">RNA-directed RNA polymerase</keyword>
<evidence type="ECO:0000313" key="29">
    <source>
        <dbReference type="EMBL" id="QIS62334.1"/>
    </source>
</evidence>
<dbReference type="InterPro" id="IPR025786">
    <property type="entry name" value="Mononega_L_MeTrfase"/>
</dbReference>
<keyword evidence="14" id="KW-0946">Virion</keyword>
<feature type="domain" description="RdRp catalytic" evidence="27">
    <location>
        <begin position="567"/>
        <end position="741"/>
    </location>
</feature>
<evidence type="ECO:0000256" key="14">
    <source>
        <dbReference type="ARBA" id="ARBA00022844"/>
    </source>
</evidence>
<evidence type="ECO:0000256" key="20">
    <source>
        <dbReference type="ARBA" id="ARBA00024499"/>
    </source>
</evidence>
<dbReference type="EC" id="2.7.7.88" evidence="4"/>
<dbReference type="Pfam" id="PF00946">
    <property type="entry name" value="Mononeg_RNA_pol"/>
    <property type="match status" value="1"/>
</dbReference>
<evidence type="ECO:0000256" key="24">
    <source>
        <dbReference type="ARBA" id="ARBA00047332"/>
    </source>
</evidence>
<dbReference type="GO" id="GO:0003968">
    <property type="term" value="F:RNA-directed RNA polymerase activity"/>
    <property type="evidence" value="ECO:0007669"/>
    <property type="project" value="UniProtKB-KW"/>
</dbReference>
<evidence type="ECO:0000256" key="16">
    <source>
        <dbReference type="ARBA" id="ARBA00023042"/>
    </source>
</evidence>
<evidence type="ECO:0000256" key="22">
    <source>
        <dbReference type="ARBA" id="ARBA00030436"/>
    </source>
</evidence>
<keyword evidence="10" id="KW-0548">Nucleotidyltransferase</keyword>
<dbReference type="EC" id="2.1.1.375" evidence="21"/>
<keyword evidence="13" id="KW-0067">ATP-binding</keyword>
<evidence type="ECO:0000256" key="12">
    <source>
        <dbReference type="ARBA" id="ARBA00022801"/>
    </source>
</evidence>
<dbReference type="InterPro" id="IPR014023">
    <property type="entry name" value="Mononeg_RNA_pol_cat"/>
</dbReference>
<dbReference type="PROSITE" id="PS51590">
    <property type="entry name" value="SAM_MT_MNV_L"/>
    <property type="match status" value="1"/>
</dbReference>
<evidence type="ECO:0000259" key="27">
    <source>
        <dbReference type="PROSITE" id="PS50526"/>
    </source>
</evidence>
<keyword evidence="7" id="KW-0507">mRNA processing</keyword>
<evidence type="ECO:0000256" key="8">
    <source>
        <dbReference type="ARBA" id="ARBA00022679"/>
    </source>
</evidence>
<dbReference type="PROSITE" id="PS50526">
    <property type="entry name" value="RDRP_SSRNA_NEG_NONSEG"/>
    <property type="match status" value="1"/>
</dbReference>
<keyword evidence="12" id="KW-0378">Hydrolase</keyword>
<evidence type="ECO:0000256" key="9">
    <source>
        <dbReference type="ARBA" id="ARBA00022691"/>
    </source>
</evidence>
<evidence type="ECO:0000256" key="25">
    <source>
        <dbReference type="ARBA" id="ARBA00047370"/>
    </source>
</evidence>
<keyword evidence="9" id="KW-0949">S-adenosyl-L-methionine</keyword>
<keyword evidence="15" id="KW-0693">Viral RNA replication</keyword>
<evidence type="ECO:0000256" key="17">
    <source>
        <dbReference type="ARBA" id="ARBA00023200"/>
    </source>
</evidence>
<evidence type="ECO:0000256" key="19">
    <source>
        <dbReference type="ARBA" id="ARBA00024494"/>
    </source>
</evidence>
<evidence type="ECO:0000256" key="5">
    <source>
        <dbReference type="ARBA" id="ARBA00022484"/>
    </source>
</evidence>
<evidence type="ECO:0000256" key="4">
    <source>
        <dbReference type="ARBA" id="ARBA00012582"/>
    </source>
</evidence>
<organism evidence="29 30">
    <name type="scientific">Primus virus</name>
    <dbReference type="NCBI Taxonomy" id="2722918"/>
    <lineage>
        <taxon>Viruses</taxon>
        <taxon>Riboviria</taxon>
        <taxon>Orthornavirae</taxon>
        <taxon>Negarnaviricota</taxon>
        <taxon>Haploviricotina</taxon>
        <taxon>Monjiviricetes</taxon>
        <taxon>Mononegavirales</taxon>
        <taxon>Rhabdoviridae</taxon>
        <taxon>Deltarhabdovirinae</taxon>
        <taxon>Primrhavirus</taxon>
        <taxon>Primrhavirus primus</taxon>
    </lineage>
</organism>
<keyword evidence="18" id="KW-0511">Multifunctional enzyme</keyword>
<comment type="catalytic activity">
    <reaction evidence="25">
        <text>a 5'-end (5'-triphosphoguanosine)-adenylyl-adenylyl-cytidylyl-adenosine in mRNA + 2 S-adenosyl-L-methionine = a 5'-end (N(7)-methyl 5'-triphosphoguanosine)-(2'-O-methyladenylyl)-adenylyl-cytidylyl-adenosine in mRNA + 2 S-adenosyl-L-homocysteine + H(+)</text>
        <dbReference type="Rhea" id="RHEA:65376"/>
        <dbReference type="Rhea" id="RHEA-COMP:16797"/>
        <dbReference type="Rhea" id="RHEA-COMP:16798"/>
        <dbReference type="ChEBI" id="CHEBI:15378"/>
        <dbReference type="ChEBI" id="CHEBI:57856"/>
        <dbReference type="ChEBI" id="CHEBI:59789"/>
        <dbReference type="ChEBI" id="CHEBI:156483"/>
        <dbReference type="ChEBI" id="CHEBI:156484"/>
        <dbReference type="EC" id="2.1.1.375"/>
    </reaction>
</comment>
<keyword evidence="30" id="KW-1185">Reference proteome</keyword>
<keyword evidence="16" id="KW-0506">mRNA capping</keyword>
<evidence type="ECO:0000256" key="26">
    <source>
        <dbReference type="ARBA" id="ARBA00048548"/>
    </source>
</evidence>
<dbReference type="Proteomes" id="UP001238616">
    <property type="component" value="Segment"/>
</dbReference>
<evidence type="ECO:0000256" key="7">
    <source>
        <dbReference type="ARBA" id="ARBA00022664"/>
    </source>
</evidence>
<accession>A0A6H0C864</accession>
<evidence type="ECO:0000259" key="28">
    <source>
        <dbReference type="PROSITE" id="PS51590"/>
    </source>
</evidence>
<evidence type="ECO:0000256" key="3">
    <source>
        <dbReference type="ARBA" id="ARBA00012494"/>
    </source>
</evidence>
<dbReference type="Pfam" id="PF14318">
    <property type="entry name" value="Mononeg_mRNAcap"/>
    <property type="match status" value="1"/>
</dbReference>
<dbReference type="InterPro" id="IPR026890">
    <property type="entry name" value="Mononeg_mRNAcap"/>
</dbReference>
<proteinExistence type="predicted"/>
<dbReference type="GO" id="GO:0016787">
    <property type="term" value="F:hydrolase activity"/>
    <property type="evidence" value="ECO:0007669"/>
    <property type="project" value="UniProtKB-KW"/>
</dbReference>
<comment type="catalytic activity">
    <reaction evidence="26">
        <text>GTP + H2O = GDP + phosphate + H(+)</text>
        <dbReference type="Rhea" id="RHEA:19669"/>
        <dbReference type="ChEBI" id="CHEBI:15377"/>
        <dbReference type="ChEBI" id="CHEBI:15378"/>
        <dbReference type="ChEBI" id="CHEBI:37565"/>
        <dbReference type="ChEBI" id="CHEBI:43474"/>
        <dbReference type="ChEBI" id="CHEBI:58189"/>
    </reaction>
</comment>
<comment type="subcellular location">
    <subcellularLocation>
        <location evidence="1">Host cytoplasm</location>
    </subcellularLocation>
    <subcellularLocation>
        <location evidence="2">Virion</location>
    </subcellularLocation>
</comment>
<name>A0A6H0C864_9RHAB</name>
<keyword evidence="17" id="KW-1035">Host cytoplasm</keyword>
<evidence type="ECO:0000256" key="15">
    <source>
        <dbReference type="ARBA" id="ARBA00022953"/>
    </source>
</evidence>
<evidence type="ECO:0000256" key="1">
    <source>
        <dbReference type="ARBA" id="ARBA00004192"/>
    </source>
</evidence>